<sequence length="155" mass="18112">MDSPAWRCEKLAMDGFRKGGCWMKKYWGEVIRQDMTQLQLTEGMTLNRQSCRTRIRVEVEAIRGSQSALHLYAYRRKACLTHEVLRRRGIQLTSRYSVGHSKEYQGPSMVLEQYEIKEQKDVVEENGPSMYLVDSVRREPVDVLRVEVVPNEELS</sequence>
<dbReference type="OrthoDB" id="425211at2759"/>
<dbReference type="PANTHER" id="PTHR46238:SF8">
    <property type="entry name" value="ENDONUCLEASE_EXONUCLEASE_PHOSPHATASE DOMAIN-CONTAINING PROTEIN"/>
    <property type="match status" value="1"/>
</dbReference>
<keyword evidence="2" id="KW-1185">Reference proteome</keyword>
<evidence type="ECO:0000313" key="1">
    <source>
        <dbReference type="EMBL" id="KAG5579500.1"/>
    </source>
</evidence>
<dbReference type="PANTHER" id="PTHR46238">
    <property type="entry name" value="REVERSE TRANSCRIPTASE DOMAIN-CONTAINING PROTEIN"/>
    <property type="match status" value="1"/>
</dbReference>
<evidence type="ECO:0000313" key="2">
    <source>
        <dbReference type="Proteomes" id="UP000824120"/>
    </source>
</evidence>
<reference evidence="1 2" key="1">
    <citation type="submission" date="2020-09" db="EMBL/GenBank/DDBJ databases">
        <title>De no assembly of potato wild relative species, Solanum commersonii.</title>
        <authorList>
            <person name="Cho K."/>
        </authorList>
    </citation>
    <scope>NUCLEOTIDE SEQUENCE [LARGE SCALE GENOMIC DNA]</scope>
    <source>
        <strain evidence="1">LZ3.2</strain>
        <tissue evidence="1">Leaf</tissue>
    </source>
</reference>
<accession>A0A9J5WWP5</accession>
<protein>
    <submittedName>
        <fullName evidence="1">Uncharacterized protein</fullName>
    </submittedName>
</protein>
<name>A0A9J5WWP5_SOLCO</name>
<dbReference type="Proteomes" id="UP000824120">
    <property type="component" value="Chromosome 10"/>
</dbReference>
<comment type="caution">
    <text evidence="1">The sequence shown here is derived from an EMBL/GenBank/DDBJ whole genome shotgun (WGS) entry which is preliminary data.</text>
</comment>
<proteinExistence type="predicted"/>
<gene>
    <name evidence="1" type="ORF">H5410_050127</name>
</gene>
<dbReference type="AlphaFoldDB" id="A0A9J5WWP5"/>
<dbReference type="EMBL" id="JACXVP010000010">
    <property type="protein sequence ID" value="KAG5579500.1"/>
    <property type="molecule type" value="Genomic_DNA"/>
</dbReference>
<organism evidence="1 2">
    <name type="scientific">Solanum commersonii</name>
    <name type="common">Commerson's wild potato</name>
    <name type="synonym">Commerson's nightshade</name>
    <dbReference type="NCBI Taxonomy" id="4109"/>
    <lineage>
        <taxon>Eukaryota</taxon>
        <taxon>Viridiplantae</taxon>
        <taxon>Streptophyta</taxon>
        <taxon>Embryophyta</taxon>
        <taxon>Tracheophyta</taxon>
        <taxon>Spermatophyta</taxon>
        <taxon>Magnoliopsida</taxon>
        <taxon>eudicotyledons</taxon>
        <taxon>Gunneridae</taxon>
        <taxon>Pentapetalae</taxon>
        <taxon>asterids</taxon>
        <taxon>lamiids</taxon>
        <taxon>Solanales</taxon>
        <taxon>Solanaceae</taxon>
        <taxon>Solanoideae</taxon>
        <taxon>Solaneae</taxon>
        <taxon>Solanum</taxon>
    </lineage>
</organism>